<dbReference type="NCBIfam" id="TIGR01133">
    <property type="entry name" value="murG"/>
    <property type="match status" value="1"/>
</dbReference>
<dbReference type="EC" id="2.4.1.227" evidence="10"/>
<keyword evidence="14" id="KW-1185">Reference proteome</keyword>
<comment type="function">
    <text evidence="10">Cell wall formation. Catalyzes the transfer of a GlcNAc subunit on undecaprenyl-pyrophosphoryl-MurNAc-pentapeptide (lipid intermediate I) to form undecaprenyl-pyrophosphoryl-MurNAc-(pentapeptide)GlcNAc (lipid intermediate II).</text>
</comment>
<feature type="domain" description="Glycosyl transferase family 28 C-terminal" evidence="12">
    <location>
        <begin position="198"/>
        <end position="362"/>
    </location>
</feature>
<evidence type="ECO:0000256" key="7">
    <source>
        <dbReference type="ARBA" id="ARBA00023136"/>
    </source>
</evidence>
<feature type="binding site" evidence="10">
    <location>
        <position position="136"/>
    </location>
    <ligand>
        <name>UDP-N-acetyl-alpha-D-glucosamine</name>
        <dbReference type="ChEBI" id="CHEBI:57705"/>
    </ligand>
</feature>
<keyword evidence="5 10" id="KW-0133">Cell shape</keyword>
<proteinExistence type="inferred from homology"/>
<evidence type="ECO:0000256" key="9">
    <source>
        <dbReference type="ARBA" id="ARBA00023316"/>
    </source>
</evidence>
<dbReference type="PANTHER" id="PTHR21015:SF22">
    <property type="entry name" value="GLYCOSYLTRANSFERASE"/>
    <property type="match status" value="1"/>
</dbReference>
<evidence type="ECO:0000256" key="10">
    <source>
        <dbReference type="HAMAP-Rule" id="MF_00033"/>
    </source>
</evidence>
<feature type="binding site" evidence="10">
    <location>
        <position position="204"/>
    </location>
    <ligand>
        <name>UDP-N-acetyl-alpha-D-glucosamine</name>
        <dbReference type="ChEBI" id="CHEBI:57705"/>
    </ligand>
</feature>
<evidence type="ECO:0000256" key="2">
    <source>
        <dbReference type="ARBA" id="ARBA00022618"/>
    </source>
</evidence>
<evidence type="ECO:0000313" key="13">
    <source>
        <dbReference type="EMBL" id="MEA0970846.1"/>
    </source>
</evidence>
<dbReference type="Gene3D" id="3.40.50.2000">
    <property type="entry name" value="Glycogen Phosphorylase B"/>
    <property type="match status" value="2"/>
</dbReference>
<keyword evidence="4 10" id="KW-0808">Transferase</keyword>
<name>A0ABU5NCD7_9RICK</name>
<dbReference type="HAMAP" id="MF_00033">
    <property type="entry name" value="MurG"/>
    <property type="match status" value="1"/>
</dbReference>
<evidence type="ECO:0000256" key="6">
    <source>
        <dbReference type="ARBA" id="ARBA00022984"/>
    </source>
</evidence>
<protein>
    <recommendedName>
        <fullName evidence="10">UDP-N-acetylglucosamine--N-acetylmuramyl-(pentapeptide) pyrophosphoryl-undecaprenol N-acetylglucosamine transferase</fullName>
        <ecNumber evidence="10">2.4.1.227</ecNumber>
    </recommendedName>
    <alternativeName>
        <fullName evidence="10">Undecaprenyl-PP-MurNAc-pentapeptide-UDPGlcNAc GlcNAc transferase</fullName>
    </alternativeName>
</protein>
<dbReference type="SUPFAM" id="SSF53756">
    <property type="entry name" value="UDP-Glycosyltransferase/glycogen phosphorylase"/>
    <property type="match status" value="1"/>
</dbReference>
<comment type="subcellular location">
    <subcellularLocation>
        <location evidence="10">Cell membrane</location>
        <topology evidence="10">Peripheral membrane protein</topology>
        <orientation evidence="10">Cytoplasmic side</orientation>
    </subcellularLocation>
</comment>
<evidence type="ECO:0000256" key="8">
    <source>
        <dbReference type="ARBA" id="ARBA00023306"/>
    </source>
</evidence>
<evidence type="ECO:0000259" key="11">
    <source>
        <dbReference type="Pfam" id="PF03033"/>
    </source>
</evidence>
<gene>
    <name evidence="10" type="primary">murG</name>
    <name evidence="13" type="ORF">Megvenef_00815</name>
</gene>
<dbReference type="InterPro" id="IPR007235">
    <property type="entry name" value="Glyco_trans_28_C"/>
</dbReference>
<keyword evidence="2 10" id="KW-0132">Cell division</keyword>
<comment type="similarity">
    <text evidence="10">Belongs to the glycosyltransferase 28 family. MurG subfamily.</text>
</comment>
<dbReference type="RefSeq" id="WP_322776744.1">
    <property type="nucleotide sequence ID" value="NZ_JARJFB010000052.1"/>
</dbReference>
<accession>A0ABU5NCD7</accession>
<feature type="binding site" evidence="10">
    <location>
        <position position="306"/>
    </location>
    <ligand>
        <name>UDP-N-acetyl-alpha-D-glucosamine</name>
        <dbReference type="ChEBI" id="CHEBI:57705"/>
    </ligand>
</feature>
<dbReference type="Proteomes" id="UP001291687">
    <property type="component" value="Unassembled WGS sequence"/>
</dbReference>
<comment type="caution">
    <text evidence="13">The sequence shown here is derived from an EMBL/GenBank/DDBJ whole genome shotgun (WGS) entry which is preliminary data.</text>
</comment>
<evidence type="ECO:0000313" key="14">
    <source>
        <dbReference type="Proteomes" id="UP001291687"/>
    </source>
</evidence>
<feature type="binding site" evidence="10">
    <location>
        <begin position="26"/>
        <end position="28"/>
    </location>
    <ligand>
        <name>UDP-N-acetyl-alpha-D-glucosamine</name>
        <dbReference type="ChEBI" id="CHEBI:57705"/>
    </ligand>
</feature>
<feature type="domain" description="Glycosyltransferase family 28 N-terminal" evidence="11">
    <location>
        <begin position="19"/>
        <end position="152"/>
    </location>
</feature>
<dbReference type="Pfam" id="PF04101">
    <property type="entry name" value="Glyco_tran_28_C"/>
    <property type="match status" value="1"/>
</dbReference>
<evidence type="ECO:0000256" key="3">
    <source>
        <dbReference type="ARBA" id="ARBA00022676"/>
    </source>
</evidence>
<comment type="pathway">
    <text evidence="10">Cell wall biogenesis; peptidoglycan biosynthesis.</text>
</comment>
<comment type="catalytic activity">
    <reaction evidence="10">
        <text>di-trans,octa-cis-undecaprenyl diphospho-N-acetyl-alpha-D-muramoyl-L-alanyl-D-glutamyl-meso-2,6-diaminopimeloyl-D-alanyl-D-alanine + UDP-N-acetyl-alpha-D-glucosamine = di-trans,octa-cis-undecaprenyl diphospho-[N-acetyl-alpha-D-glucosaminyl-(1-&gt;4)]-N-acetyl-alpha-D-muramoyl-L-alanyl-D-glutamyl-meso-2,6-diaminopimeloyl-D-alanyl-D-alanine + UDP + H(+)</text>
        <dbReference type="Rhea" id="RHEA:31227"/>
        <dbReference type="ChEBI" id="CHEBI:15378"/>
        <dbReference type="ChEBI" id="CHEBI:57705"/>
        <dbReference type="ChEBI" id="CHEBI:58223"/>
        <dbReference type="ChEBI" id="CHEBI:61387"/>
        <dbReference type="ChEBI" id="CHEBI:61388"/>
        <dbReference type="EC" id="2.4.1.227"/>
    </reaction>
</comment>
<dbReference type="CDD" id="cd03785">
    <property type="entry name" value="GT28_MurG"/>
    <property type="match status" value="1"/>
</dbReference>
<dbReference type="InterPro" id="IPR006009">
    <property type="entry name" value="GlcNAc_MurG"/>
</dbReference>
<dbReference type="PANTHER" id="PTHR21015">
    <property type="entry name" value="UDP-N-ACETYLGLUCOSAMINE--N-ACETYLMURAMYL-(PENTAPEPTIDE) PYROPHOSPHORYL-UNDECAPRENOL N-ACETYLGLUCOSAMINE TRANSFERASE 1"/>
    <property type="match status" value="1"/>
</dbReference>
<keyword evidence="7 10" id="KW-0472">Membrane</keyword>
<dbReference type="EMBL" id="JARJFB010000052">
    <property type="protein sequence ID" value="MEA0970846.1"/>
    <property type="molecule type" value="Genomic_DNA"/>
</dbReference>
<sequence>MNNKNSLLPPELVSKKKSIILAAGGTGGHLFPAMALAEELDNTIVDVHLITDLRCQKYLDQNQPIKTHIFDFHLKMTGLLNKVISVWRLSNVCLKTLWLIGKLKPHIIIGFGGYTSFPSLLAAKVLRIPYIVQEQNCFLGKSNRLFAGSAKIIALSYKETSNVSLSDTPKVVITGDLVRSSIRNLPIKNTFDNEEFRLFIFGGSQGAKVFSQIIPEAITELLKLNPSLKIHLTQQVSQDDQKKIAAIYDKLGIKYVLSPFFHNMAEIYSKTDLVISRSGASTVAELVNVGVPAIFIPFPYAMEDHQYFNAKAIENSKAGWCFRQEEITSIILSQKIYELIVDRKLLKETSKNLLNRKNNGAKYLADTVLKIIG</sequence>
<reference evidence="13 14" key="1">
    <citation type="submission" date="2023-03" db="EMBL/GenBank/DDBJ databases">
        <title>Host association and intracellularity evolved multiple times independently in the Rickettsiales.</title>
        <authorList>
            <person name="Castelli M."/>
            <person name="Nardi T."/>
            <person name="Gammuto L."/>
            <person name="Bellinzona G."/>
            <person name="Sabaneyeva E."/>
            <person name="Potekhin A."/>
            <person name="Serra V."/>
            <person name="Petroni G."/>
            <person name="Sassera D."/>
        </authorList>
    </citation>
    <scope>NUCLEOTIDE SEQUENCE [LARGE SCALE GENOMIC DNA]</scope>
    <source>
        <strain evidence="13 14">Sr 2-6</strain>
    </source>
</reference>
<dbReference type="Pfam" id="PF03033">
    <property type="entry name" value="Glyco_transf_28"/>
    <property type="match status" value="1"/>
</dbReference>
<keyword evidence="1 10" id="KW-1003">Cell membrane</keyword>
<organism evidence="13 14">
    <name type="scientific">Candidatus Megaera venefica</name>
    <dbReference type="NCBI Taxonomy" id="2055910"/>
    <lineage>
        <taxon>Bacteria</taxon>
        <taxon>Pseudomonadati</taxon>
        <taxon>Pseudomonadota</taxon>
        <taxon>Alphaproteobacteria</taxon>
        <taxon>Rickettsiales</taxon>
        <taxon>Rickettsiaceae</taxon>
        <taxon>Candidatus Megaera</taxon>
    </lineage>
</organism>
<evidence type="ECO:0000256" key="4">
    <source>
        <dbReference type="ARBA" id="ARBA00022679"/>
    </source>
</evidence>
<evidence type="ECO:0000256" key="5">
    <source>
        <dbReference type="ARBA" id="ARBA00022960"/>
    </source>
</evidence>
<comment type="caution">
    <text evidence="10">Lacks conserved residue(s) required for the propagation of feature annotation.</text>
</comment>
<evidence type="ECO:0000256" key="1">
    <source>
        <dbReference type="ARBA" id="ARBA00022475"/>
    </source>
</evidence>
<evidence type="ECO:0000259" key="12">
    <source>
        <dbReference type="Pfam" id="PF04101"/>
    </source>
</evidence>
<dbReference type="GO" id="GO:0016740">
    <property type="term" value="F:transferase activity"/>
    <property type="evidence" value="ECO:0007669"/>
    <property type="project" value="UniProtKB-KW"/>
</dbReference>
<keyword evidence="3 10" id="KW-0328">Glycosyltransferase</keyword>
<feature type="binding site" evidence="10">
    <location>
        <position position="179"/>
    </location>
    <ligand>
        <name>UDP-N-acetyl-alpha-D-glucosamine</name>
        <dbReference type="ChEBI" id="CHEBI:57705"/>
    </ligand>
</feature>
<keyword evidence="6 10" id="KW-0573">Peptidoglycan synthesis</keyword>
<keyword evidence="9 10" id="KW-0961">Cell wall biogenesis/degradation</keyword>
<dbReference type="InterPro" id="IPR004276">
    <property type="entry name" value="GlycoTrans_28_N"/>
</dbReference>
<keyword evidence="8 10" id="KW-0131">Cell cycle</keyword>